<keyword evidence="14" id="KW-0238">DNA-binding</keyword>
<dbReference type="CDD" id="cd09857">
    <property type="entry name" value="PIN_EXO1"/>
    <property type="match status" value="1"/>
</dbReference>
<dbReference type="EC" id="3.1.-.-" evidence="14"/>
<dbReference type="SUPFAM" id="SSF88723">
    <property type="entry name" value="PIN domain-like"/>
    <property type="match status" value="1"/>
</dbReference>
<dbReference type="GO" id="GO:0046872">
    <property type="term" value="F:metal ion binding"/>
    <property type="evidence" value="ECO:0007669"/>
    <property type="project" value="UniProtKB-UniRule"/>
</dbReference>
<keyword evidence="7 14" id="KW-0228">DNA excision</keyword>
<evidence type="ECO:0000256" key="7">
    <source>
        <dbReference type="ARBA" id="ARBA00022769"/>
    </source>
</evidence>
<keyword evidence="6 14" id="KW-0227">DNA damage</keyword>
<comment type="similarity">
    <text evidence="2 14">Belongs to the XPG/RAD2 endonuclease family. EXO1 subfamily.</text>
</comment>
<evidence type="ECO:0000256" key="6">
    <source>
        <dbReference type="ARBA" id="ARBA00022763"/>
    </source>
</evidence>
<dbReference type="InterPro" id="IPR044752">
    <property type="entry name" value="PIN-like_EXO1"/>
</dbReference>
<feature type="domain" description="XPG N-terminal" evidence="17">
    <location>
        <begin position="1"/>
        <end position="102"/>
    </location>
</feature>
<evidence type="ECO:0000256" key="13">
    <source>
        <dbReference type="ARBA" id="ARBA00060210"/>
    </source>
</evidence>
<dbReference type="InterPro" id="IPR006085">
    <property type="entry name" value="XPG_DNA_repair_N"/>
</dbReference>
<dbReference type="InterPro" id="IPR008918">
    <property type="entry name" value="HhH2"/>
</dbReference>
<dbReference type="Gene3D" id="3.40.50.1010">
    <property type="entry name" value="5'-nuclease"/>
    <property type="match status" value="1"/>
</dbReference>
<dbReference type="PRINTS" id="PR00853">
    <property type="entry name" value="XPGRADSUPER"/>
</dbReference>
<evidence type="ECO:0000259" key="16">
    <source>
        <dbReference type="SMART" id="SM00484"/>
    </source>
</evidence>
<dbReference type="GO" id="GO:0017108">
    <property type="term" value="F:5'-flap endonuclease activity"/>
    <property type="evidence" value="ECO:0007669"/>
    <property type="project" value="TreeGrafter"/>
</dbReference>
<evidence type="ECO:0000256" key="2">
    <source>
        <dbReference type="ARBA" id="ARBA00010563"/>
    </source>
</evidence>
<gene>
    <name evidence="18" type="ORF">H6P81_008943</name>
</gene>
<dbReference type="SUPFAM" id="SSF47807">
    <property type="entry name" value="5' to 3' exonuclease, C-terminal subdomain"/>
    <property type="match status" value="1"/>
</dbReference>
<dbReference type="InterPro" id="IPR006086">
    <property type="entry name" value="XPG-I_dom"/>
</dbReference>
<evidence type="ECO:0000256" key="10">
    <source>
        <dbReference type="ARBA" id="ARBA00022881"/>
    </source>
</evidence>
<evidence type="ECO:0000256" key="11">
    <source>
        <dbReference type="ARBA" id="ARBA00023204"/>
    </source>
</evidence>
<evidence type="ECO:0000256" key="12">
    <source>
        <dbReference type="ARBA" id="ARBA00023242"/>
    </source>
</evidence>
<dbReference type="SMART" id="SM00279">
    <property type="entry name" value="HhH2"/>
    <property type="match status" value="1"/>
</dbReference>
<dbReference type="InterPro" id="IPR036279">
    <property type="entry name" value="5-3_exonuclease_C_sf"/>
</dbReference>
<dbReference type="FunFam" id="1.10.150.20:FF:000011">
    <property type="entry name" value="exonuclease 1"/>
    <property type="match status" value="1"/>
</dbReference>
<evidence type="ECO:0000259" key="17">
    <source>
        <dbReference type="SMART" id="SM00485"/>
    </source>
</evidence>
<feature type="compositionally biased region" description="Polar residues" evidence="15">
    <location>
        <begin position="552"/>
        <end position="562"/>
    </location>
</feature>
<comment type="cofactor">
    <cofactor evidence="14">
        <name>Mg(2+)</name>
        <dbReference type="ChEBI" id="CHEBI:18420"/>
    </cofactor>
    <text evidence="14">Binds 2 magnesium ions per subunit. They probably participate in the reaction catalyzed by the enzyme. May bind an additional third magnesium ion after substrate binding.</text>
</comment>
<dbReference type="GO" id="GO:0035312">
    <property type="term" value="F:5'-3' DNA exonuclease activity"/>
    <property type="evidence" value="ECO:0007669"/>
    <property type="project" value="UniProtKB-UniRule"/>
</dbReference>
<dbReference type="CDD" id="cd09901">
    <property type="entry name" value="H3TH_FEN1-like"/>
    <property type="match status" value="1"/>
</dbReference>
<evidence type="ECO:0000256" key="15">
    <source>
        <dbReference type="SAM" id="MobiDB-lite"/>
    </source>
</evidence>
<dbReference type="InterPro" id="IPR006084">
    <property type="entry name" value="XPG/Rad2"/>
</dbReference>
<feature type="domain" description="XPG-I" evidence="16">
    <location>
        <begin position="141"/>
        <end position="217"/>
    </location>
</feature>
<dbReference type="SMART" id="SM00484">
    <property type="entry name" value="XPGI"/>
    <property type="match status" value="1"/>
</dbReference>
<keyword evidence="9 14" id="KW-0460">Magnesium</keyword>
<dbReference type="AlphaFoldDB" id="A0AAV7EJN7"/>
<accession>A0AAV7EJN7</accession>
<keyword evidence="8 14" id="KW-0378">Hydrolase</keyword>
<keyword evidence="4 14" id="KW-0540">Nuclease</keyword>
<dbReference type="SMART" id="SM00485">
    <property type="entry name" value="XPGN"/>
    <property type="match status" value="1"/>
</dbReference>
<comment type="caution">
    <text evidence="18">The sequence shown here is derived from an EMBL/GenBank/DDBJ whole genome shotgun (WGS) entry which is preliminary data.</text>
</comment>
<feature type="region of interest" description="Disordered" evidence="15">
    <location>
        <begin position="552"/>
        <end position="590"/>
    </location>
</feature>
<dbReference type="InterPro" id="IPR029060">
    <property type="entry name" value="PIN-like_dom_sf"/>
</dbReference>
<comment type="subcellular location">
    <subcellularLocation>
        <location evidence="1 14">Nucleus</location>
    </subcellularLocation>
</comment>
<name>A0AAV7EJN7_ARIFI</name>
<dbReference type="GO" id="GO:0005634">
    <property type="term" value="C:nucleus"/>
    <property type="evidence" value="ECO:0007669"/>
    <property type="project" value="UniProtKB-SubCell"/>
</dbReference>
<organism evidence="18 19">
    <name type="scientific">Aristolochia fimbriata</name>
    <name type="common">White veined hardy Dutchman's pipe vine</name>
    <dbReference type="NCBI Taxonomy" id="158543"/>
    <lineage>
        <taxon>Eukaryota</taxon>
        <taxon>Viridiplantae</taxon>
        <taxon>Streptophyta</taxon>
        <taxon>Embryophyta</taxon>
        <taxon>Tracheophyta</taxon>
        <taxon>Spermatophyta</taxon>
        <taxon>Magnoliopsida</taxon>
        <taxon>Magnoliidae</taxon>
        <taxon>Piperales</taxon>
        <taxon>Aristolochiaceae</taxon>
        <taxon>Aristolochia</taxon>
    </lineage>
</organism>
<dbReference type="Gene3D" id="1.10.150.20">
    <property type="entry name" value="5' to 3' exonuclease, C-terminal subdomain"/>
    <property type="match status" value="1"/>
</dbReference>
<comment type="function">
    <text evidence="13">Putative 5'-&gt;3' double-stranded DNA exonuclease which may also contain a cryptic 3'-&gt;5' double-stranded DNA exonuclease activity. May be involved in DNA mismatch repair (MMR).</text>
</comment>
<dbReference type="Pfam" id="PF00752">
    <property type="entry name" value="XPG_N"/>
    <property type="match status" value="1"/>
</dbReference>
<evidence type="ECO:0000256" key="9">
    <source>
        <dbReference type="ARBA" id="ARBA00022842"/>
    </source>
</evidence>
<dbReference type="EMBL" id="JAINDJ010000004">
    <property type="protein sequence ID" value="KAG9448978.1"/>
    <property type="molecule type" value="Genomic_DNA"/>
</dbReference>
<evidence type="ECO:0000256" key="8">
    <source>
        <dbReference type="ARBA" id="ARBA00022801"/>
    </source>
</evidence>
<dbReference type="GO" id="GO:0003677">
    <property type="term" value="F:DNA binding"/>
    <property type="evidence" value="ECO:0007669"/>
    <property type="project" value="UniProtKB-UniRule"/>
</dbReference>
<protein>
    <recommendedName>
        <fullName evidence="3 14">Exonuclease 1</fullName>
        <ecNumber evidence="14">3.1.-.-</ecNumber>
    </recommendedName>
</protein>
<evidence type="ECO:0000256" key="14">
    <source>
        <dbReference type="RuleBase" id="RU910737"/>
    </source>
</evidence>
<sequence>MGIQYLLKFMKPFIQPVHIGKYSGKRVGIDAYSWLHKGAYSCSMELYLDPSSDASSRYLRYFMHRINLLRHHGVIPVVVFDGGNIPSKSGTEAERQKKRDDNLALAKGKLEEGDVNAAIEFFQRAISITPCMAYHLIQILRSEDVEYVVAPYEADAQLAYLSTLKENQGGIEAVITEDSDLMTYGCKAIIFKMDQYGKGEEVIMDNVFNSVSDGLSFKHIDKELFTGMCVLAGCDFLPSVPGIGIKRAHALVSKYRNLDRALSVIKYEKGEQVPKDYAKSFREAVAVFHHAKIYDAENKVVKSINPLPQNVLQLFDGNMDFLGPEIPSSTAAAIAEGRINPITMEAFDRSPNATCHLNISGRAACGPLPKAKPQPASSQQSCFSIFSVYQRSGRNYGGQGVVEKSPLLTGKNYSNEAAALAKLISPIESPQETVFKIETRVCPNNNPFKTRKIEENVSDDKVCITEQVSIICTANELSSANGSDSEVALSFEELTAPPELREELMAEVTCRESPDAKLFKKRKSVSDIHDSACHEVDHASVITNLTSNDLCSTPESQASVNSKPPKKEVTGNGKSHKKAKSASSNKGSEVAKDSILRFFKRL</sequence>
<dbReference type="PANTHER" id="PTHR11081:SF8">
    <property type="entry name" value="EXONUCLEASE 1"/>
    <property type="match status" value="1"/>
</dbReference>
<keyword evidence="14" id="KW-0269">Exonuclease</keyword>
<dbReference type="Pfam" id="PF00867">
    <property type="entry name" value="XPG_I"/>
    <property type="match status" value="1"/>
</dbReference>
<dbReference type="Proteomes" id="UP000825729">
    <property type="component" value="Unassembled WGS sequence"/>
</dbReference>
<evidence type="ECO:0000313" key="18">
    <source>
        <dbReference type="EMBL" id="KAG9448978.1"/>
    </source>
</evidence>
<reference evidence="18 19" key="1">
    <citation type="submission" date="2021-07" db="EMBL/GenBank/DDBJ databases">
        <title>The Aristolochia fimbriata genome: insights into angiosperm evolution, floral development and chemical biosynthesis.</title>
        <authorList>
            <person name="Jiao Y."/>
        </authorList>
    </citation>
    <scope>NUCLEOTIDE SEQUENCE [LARGE SCALE GENOMIC DNA]</scope>
    <source>
        <strain evidence="18">IBCAS-2021</strain>
        <tissue evidence="18">Leaf</tissue>
    </source>
</reference>
<keyword evidence="10 14" id="KW-0267">Excision nuclease</keyword>
<keyword evidence="19" id="KW-1185">Reference proteome</keyword>
<keyword evidence="5 14" id="KW-0479">Metal-binding</keyword>
<dbReference type="FunFam" id="3.40.50.1010:FF:000002">
    <property type="entry name" value="Exonuclease 1, putative"/>
    <property type="match status" value="1"/>
</dbReference>
<evidence type="ECO:0000256" key="5">
    <source>
        <dbReference type="ARBA" id="ARBA00022723"/>
    </source>
</evidence>
<dbReference type="PANTHER" id="PTHR11081">
    <property type="entry name" value="FLAP ENDONUCLEASE FAMILY MEMBER"/>
    <property type="match status" value="1"/>
</dbReference>
<keyword evidence="12 14" id="KW-0539">Nucleus</keyword>
<dbReference type="GO" id="GO:0006281">
    <property type="term" value="P:DNA repair"/>
    <property type="evidence" value="ECO:0007669"/>
    <property type="project" value="UniProtKB-UniRule"/>
</dbReference>
<evidence type="ECO:0000313" key="19">
    <source>
        <dbReference type="Proteomes" id="UP000825729"/>
    </source>
</evidence>
<evidence type="ECO:0000256" key="4">
    <source>
        <dbReference type="ARBA" id="ARBA00022722"/>
    </source>
</evidence>
<comment type="function">
    <text evidence="14">5'-&gt;3' double-stranded DNA exonuclease which may also possess a cryptic 3'-&gt;5' double-stranded DNA exonuclease activity. Functions in DNA mismatch repair.</text>
</comment>
<proteinExistence type="inferred from homology"/>
<evidence type="ECO:0000256" key="3">
    <source>
        <dbReference type="ARBA" id="ARBA00020324"/>
    </source>
</evidence>
<evidence type="ECO:0000256" key="1">
    <source>
        <dbReference type="ARBA" id="ARBA00004123"/>
    </source>
</evidence>
<keyword evidence="11 14" id="KW-0234">DNA repair</keyword>